<dbReference type="PROSITE" id="PS50110">
    <property type="entry name" value="RESPONSE_REGULATORY"/>
    <property type="match status" value="1"/>
</dbReference>
<dbReference type="AlphaFoldDB" id="A0A8J6TQQ9"/>
<gene>
    <name evidence="7" type="ORF">H8702_00015</name>
</gene>
<accession>A0A8J6TQQ9</accession>
<evidence type="ECO:0000256" key="3">
    <source>
        <dbReference type="PROSITE-ProRule" id="PRU00169"/>
    </source>
</evidence>
<dbReference type="EMBL" id="JACRTL010000001">
    <property type="protein sequence ID" value="MBC8609506.1"/>
    <property type="molecule type" value="Genomic_DNA"/>
</dbReference>
<proteinExistence type="predicted"/>
<dbReference type="InterPro" id="IPR011006">
    <property type="entry name" value="CheY-like_superfamily"/>
</dbReference>
<dbReference type="Gene3D" id="3.40.50.2300">
    <property type="match status" value="1"/>
</dbReference>
<evidence type="ECO:0000313" key="8">
    <source>
        <dbReference type="Proteomes" id="UP000632659"/>
    </source>
</evidence>
<dbReference type="GO" id="GO:0000160">
    <property type="term" value="P:phosphorelay signal transduction system"/>
    <property type="evidence" value="ECO:0007669"/>
    <property type="project" value="InterPro"/>
</dbReference>
<dbReference type="InterPro" id="IPR001789">
    <property type="entry name" value="Sig_transdc_resp-reg_receiver"/>
</dbReference>
<evidence type="ECO:0000256" key="4">
    <source>
        <dbReference type="SAM" id="Coils"/>
    </source>
</evidence>
<dbReference type="InterPro" id="IPR008327">
    <property type="entry name" value="Sig_transdc_resp-reg_antiterm"/>
</dbReference>
<dbReference type="SMART" id="SM00448">
    <property type="entry name" value="REC"/>
    <property type="match status" value="1"/>
</dbReference>
<feature type="domain" description="ANTAR" evidence="6">
    <location>
        <begin position="129"/>
        <end position="190"/>
    </location>
</feature>
<evidence type="ECO:0000259" key="5">
    <source>
        <dbReference type="PROSITE" id="PS50110"/>
    </source>
</evidence>
<name>A0A8J6TQQ9_9FIRM</name>
<comment type="function">
    <text evidence="2">May play the central regulatory role in sporulation. It may be an element of the effector pathway responsible for the activation of sporulation genes in response to nutritional stress. Spo0A may act in concert with spo0H (a sigma factor) to control the expression of some genes that are critical to the sporulation process.</text>
</comment>
<dbReference type="InterPro" id="IPR005561">
    <property type="entry name" value="ANTAR"/>
</dbReference>
<reference evidence="7" key="1">
    <citation type="submission" date="2020-08" db="EMBL/GenBank/DDBJ databases">
        <title>Genome public.</title>
        <authorList>
            <person name="Liu C."/>
            <person name="Sun Q."/>
        </authorList>
    </citation>
    <scope>NUCLEOTIDE SEQUENCE</scope>
    <source>
        <strain evidence="7">NSJ-15</strain>
    </source>
</reference>
<organism evidence="7 8">
    <name type="scientific">Massiliimalia timonensis</name>
    <dbReference type="NCBI Taxonomy" id="1987501"/>
    <lineage>
        <taxon>Bacteria</taxon>
        <taxon>Bacillati</taxon>
        <taxon>Bacillota</taxon>
        <taxon>Clostridia</taxon>
        <taxon>Eubacteriales</taxon>
        <taxon>Oscillospiraceae</taxon>
        <taxon>Massiliimalia</taxon>
    </lineage>
</organism>
<feature type="coiled-coil region" evidence="4">
    <location>
        <begin position="122"/>
        <end position="149"/>
    </location>
</feature>
<dbReference type="InterPro" id="IPR036388">
    <property type="entry name" value="WH-like_DNA-bd_sf"/>
</dbReference>
<evidence type="ECO:0000256" key="2">
    <source>
        <dbReference type="ARBA" id="ARBA00024867"/>
    </source>
</evidence>
<keyword evidence="4" id="KW-0175">Coiled coil</keyword>
<keyword evidence="8" id="KW-1185">Reference proteome</keyword>
<dbReference type="GO" id="GO:0003723">
    <property type="term" value="F:RNA binding"/>
    <property type="evidence" value="ECO:0007669"/>
    <property type="project" value="InterPro"/>
</dbReference>
<comment type="caution">
    <text evidence="7">The sequence shown here is derived from an EMBL/GenBank/DDBJ whole genome shotgun (WGS) entry which is preliminary data.</text>
</comment>
<protein>
    <recommendedName>
        <fullName evidence="1">Stage 0 sporulation protein A homolog</fullName>
    </recommendedName>
</protein>
<dbReference type="Proteomes" id="UP000632659">
    <property type="component" value="Unassembled WGS sequence"/>
</dbReference>
<dbReference type="SUPFAM" id="SSF52172">
    <property type="entry name" value="CheY-like"/>
    <property type="match status" value="1"/>
</dbReference>
<feature type="domain" description="Response regulatory" evidence="5">
    <location>
        <begin position="9"/>
        <end position="123"/>
    </location>
</feature>
<dbReference type="SMART" id="SM01012">
    <property type="entry name" value="ANTAR"/>
    <property type="match status" value="1"/>
</dbReference>
<evidence type="ECO:0000259" key="6">
    <source>
        <dbReference type="PROSITE" id="PS50921"/>
    </source>
</evidence>
<evidence type="ECO:0000313" key="7">
    <source>
        <dbReference type="EMBL" id="MBC8609506.1"/>
    </source>
</evidence>
<dbReference type="Pfam" id="PF03861">
    <property type="entry name" value="ANTAR"/>
    <property type="match status" value="1"/>
</dbReference>
<sequence>MSLKECVYSVLVVSASERFNVAVKELLPSSGYQPVHIATNVSEAKRYIAAREVDFVIINSPLPDESGTRFAIDCCRSQTTVVLILSRSDVHAEVHDKVAEHGVFTLSKPTSKNLLLQALSWMSSTRERLRKMEQKTSSIEERMEEIRIVNRAKCLLISKLKMTEPEAHHYIEKNAMDNCIRKKEAAENIIHLYS</sequence>
<dbReference type="PROSITE" id="PS50921">
    <property type="entry name" value="ANTAR"/>
    <property type="match status" value="1"/>
</dbReference>
<comment type="caution">
    <text evidence="3">Lacks conserved residue(s) required for the propagation of feature annotation.</text>
</comment>
<dbReference type="PIRSF" id="PIRSF036382">
    <property type="entry name" value="RR_antiterm"/>
    <property type="match status" value="1"/>
</dbReference>
<evidence type="ECO:0000256" key="1">
    <source>
        <dbReference type="ARBA" id="ARBA00018672"/>
    </source>
</evidence>
<dbReference type="Gene3D" id="1.10.10.10">
    <property type="entry name" value="Winged helix-like DNA-binding domain superfamily/Winged helix DNA-binding domain"/>
    <property type="match status" value="1"/>
</dbReference>
<dbReference type="Pfam" id="PF00072">
    <property type="entry name" value="Response_reg"/>
    <property type="match status" value="1"/>
</dbReference>
<dbReference type="RefSeq" id="WP_093987999.1">
    <property type="nucleotide sequence ID" value="NZ_FYDD01000003.1"/>
</dbReference>
<dbReference type="OrthoDB" id="9808843at2"/>